<dbReference type="AlphaFoldDB" id="A0A1B9GHR2"/>
<evidence type="ECO:0000259" key="6">
    <source>
        <dbReference type="Pfam" id="PF04871"/>
    </source>
</evidence>
<evidence type="ECO:0000313" key="7">
    <source>
        <dbReference type="EMBL" id="OCF30558.1"/>
    </source>
</evidence>
<dbReference type="InterPro" id="IPR006953">
    <property type="entry name" value="Vesicle_Uso1_P115_head"/>
</dbReference>
<feature type="compositionally biased region" description="Basic and acidic residues" evidence="4">
    <location>
        <begin position="1079"/>
        <end position="1094"/>
    </location>
</feature>
<dbReference type="Proteomes" id="UP000092666">
    <property type="component" value="Unassembled WGS sequence"/>
</dbReference>
<reference evidence="7 8" key="1">
    <citation type="submission" date="2013-07" db="EMBL/GenBank/DDBJ databases">
        <title>The Genome Sequence of Cryptococcus heveanensis BCC8398.</title>
        <authorList>
            <consortium name="The Broad Institute Genome Sequencing Platform"/>
            <person name="Cuomo C."/>
            <person name="Litvintseva A."/>
            <person name="Chen Y."/>
            <person name="Heitman J."/>
            <person name="Sun S."/>
            <person name="Springer D."/>
            <person name="Dromer F."/>
            <person name="Young S.K."/>
            <person name="Zeng Q."/>
            <person name="Gargeya S."/>
            <person name="Fitzgerald M."/>
            <person name="Abouelleil A."/>
            <person name="Alvarado L."/>
            <person name="Berlin A.M."/>
            <person name="Chapman S.B."/>
            <person name="Dewar J."/>
            <person name="Goldberg J."/>
            <person name="Griggs A."/>
            <person name="Gujja S."/>
            <person name="Hansen M."/>
            <person name="Howarth C."/>
            <person name="Imamovic A."/>
            <person name="Larimer J."/>
            <person name="McCowan C."/>
            <person name="Murphy C."/>
            <person name="Pearson M."/>
            <person name="Priest M."/>
            <person name="Roberts A."/>
            <person name="Saif S."/>
            <person name="Shea T."/>
            <person name="Sykes S."/>
            <person name="Wortman J."/>
            <person name="Nusbaum C."/>
            <person name="Birren B."/>
        </authorList>
    </citation>
    <scope>NUCLEOTIDE SEQUENCE [LARGE SCALE GENOMIC DNA]</scope>
    <source>
        <strain evidence="7 8">BCC8398</strain>
    </source>
</reference>
<dbReference type="InterPro" id="IPR024095">
    <property type="entry name" value="Vesicle_P115"/>
</dbReference>
<dbReference type="GO" id="GO:0000139">
    <property type="term" value="C:Golgi membrane"/>
    <property type="evidence" value="ECO:0007669"/>
    <property type="project" value="InterPro"/>
</dbReference>
<dbReference type="PANTHER" id="PTHR10013">
    <property type="entry name" value="GENERAL VESICULAR TRANSPORT FACTOR P115"/>
    <property type="match status" value="1"/>
</dbReference>
<feature type="compositionally biased region" description="Basic and acidic residues" evidence="4">
    <location>
        <begin position="947"/>
        <end position="979"/>
    </location>
</feature>
<dbReference type="GO" id="GO:0006886">
    <property type="term" value="P:intracellular protein transport"/>
    <property type="evidence" value="ECO:0007669"/>
    <property type="project" value="InterPro"/>
</dbReference>
<proteinExistence type="predicted"/>
<sequence>MSTQQFTSMFSTRLTSAYNQIRGDLAVAPQTATDTIEKLVDRIQTSAAVEDRRTAVLGLKGLSRDWKEDVGTHALPSLLAVLEHDAPFDVEIAKATLETLMQLCETAEKVSHLPAKDDLGLRFTDVFLEKPQPLHSLLALLSNSPSFYPRFYSLQYLSQLLSARSSIAQSYIMSAPPPGVDGILSVLDPAPPPGTAGTTPSLGGGASEMLRNEGLLLLPAMLAGNPDLQKIVAFSGAFEKLFQIIDSEGGVEGGIVVQDALTVIGCLLRFNVSNQNYFRELSLIPAIPRIIGFPAPLPADVPTPDEFALQYWPEQKIYNTGLVLGLIRMLVGGPGGGNQAAMVTGGVTRCLLELSLASNAPNGIKSQALNTLTPILLSSTANQDLLSALLISPLVAVHADEEHPNGGFIRIPNKPAAVALVTAVIEGDSSAGGRGLRGRAAGVNMFEAYVSGNDDARIGILSSMVAPPADNPNANFPDQPNSAGSLILSGLLELPHSSAEAFDPYRPLFSCLLLSHLIRNSEHGKKLARDITFPSGDSADSAIADDDDKVSLLQLVVGNLMMAAREQTDCVNRAAKEGLTTGLPEEEDWTRVMVGYLVLLCTWLWDSPKTVKEFLSESANLQVLIQPITQATGIDPLVQGLSAFLLGVCYEFNREPGEITRATLHPILHSRIGPDQFVSRMARLREDPRFRAVQPDAFDTESSDATAALPDGQDEIDEGLELWFDWAFVDFWKNHYYTIQRSIAIDPDAVRGSGPVADDGETTAIIMSLRHKLKVQTEEVVQLQSKLEALTKENKQEKDTLVTEVDHLSQQIATLSTQLQETTQSRAETETALTSLREELETLKVTASEAESLKAQLSELSEQLEKVRAEHEKASSELGLAKASSKSRETKLKDLEAKVKELEQTAAAAAALVPAARAGPSEEEKKALEAKDQEIERLKKEVDEIKASLDEQSRAHKGSSDDIDKLKKEKEDLEARLKSAQEGVEAQEEKYKAVEEKSKSLESTISDLEAKLKAAETASNANDNSAGGTGGGSGKQAKKRAAELDSKVKELEKLLADEKKAREDEGKEHEDLLVLLDELSAKRKSDKKKMKDAGVDVSDDEEEDDEEEEEEE</sequence>
<feature type="compositionally biased region" description="Acidic residues" evidence="4">
    <location>
        <begin position="1097"/>
        <end position="1112"/>
    </location>
</feature>
<feature type="region of interest" description="Disordered" evidence="4">
    <location>
        <begin position="1015"/>
        <end position="1044"/>
    </location>
</feature>
<dbReference type="FunFam" id="1.25.10.10:FF:000296">
    <property type="entry name" value="Related to transport protein USO1"/>
    <property type="match status" value="1"/>
</dbReference>
<keyword evidence="2" id="KW-0333">Golgi apparatus</keyword>
<dbReference type="PANTHER" id="PTHR10013:SF0">
    <property type="entry name" value="GENERAL VESICULAR TRANSPORT FACTOR P115"/>
    <property type="match status" value="1"/>
</dbReference>
<dbReference type="InterPro" id="IPR006955">
    <property type="entry name" value="Uso1_p115_C"/>
</dbReference>
<dbReference type="STRING" id="1296120.A0A1B9GHR2"/>
<protein>
    <submittedName>
        <fullName evidence="7">Uncharacterized protein</fullName>
    </submittedName>
</protein>
<dbReference type="OrthoDB" id="198977at2759"/>
<reference evidence="8" key="2">
    <citation type="submission" date="2013-12" db="EMBL/GenBank/DDBJ databases">
        <title>Evolution of pathogenesis and genome organization in the Tremellales.</title>
        <authorList>
            <person name="Cuomo C."/>
            <person name="Litvintseva A."/>
            <person name="Heitman J."/>
            <person name="Chen Y."/>
            <person name="Sun S."/>
            <person name="Springer D."/>
            <person name="Dromer F."/>
            <person name="Young S."/>
            <person name="Zeng Q."/>
            <person name="Chapman S."/>
            <person name="Gujja S."/>
            <person name="Saif S."/>
            <person name="Birren B."/>
        </authorList>
    </citation>
    <scope>NUCLEOTIDE SEQUENCE [LARGE SCALE GENOMIC DNA]</scope>
    <source>
        <strain evidence="8">BCC8398</strain>
    </source>
</reference>
<dbReference type="Pfam" id="PF04871">
    <property type="entry name" value="Uso1_p115_C"/>
    <property type="match status" value="1"/>
</dbReference>
<keyword evidence="8" id="KW-1185">Reference proteome</keyword>
<dbReference type="GO" id="GO:0006888">
    <property type="term" value="P:endoplasmic reticulum to Golgi vesicle-mediated transport"/>
    <property type="evidence" value="ECO:0007669"/>
    <property type="project" value="TreeGrafter"/>
</dbReference>
<dbReference type="EMBL" id="KV700147">
    <property type="protein sequence ID" value="OCF30558.1"/>
    <property type="molecule type" value="Genomic_DNA"/>
</dbReference>
<evidence type="ECO:0000256" key="3">
    <source>
        <dbReference type="ARBA" id="ARBA00023054"/>
    </source>
</evidence>
<feature type="domain" description="Vesicle tethering protein Uso1/P115-like head" evidence="5">
    <location>
        <begin position="438"/>
        <end position="743"/>
    </location>
</feature>
<dbReference type="Pfam" id="PF04869">
    <property type="entry name" value="Uso1_p115_head"/>
    <property type="match status" value="1"/>
</dbReference>
<feature type="domain" description="Uso1/p115-like vesicle tethering protein C-terminal" evidence="6">
    <location>
        <begin position="990"/>
        <end position="1112"/>
    </location>
</feature>
<dbReference type="Gene3D" id="1.25.10.10">
    <property type="entry name" value="Leucine-rich Repeat Variant"/>
    <property type="match status" value="1"/>
</dbReference>
<feature type="compositionally biased region" description="Basic and acidic residues" evidence="4">
    <location>
        <begin position="987"/>
        <end position="1000"/>
    </location>
</feature>
<evidence type="ECO:0000259" key="5">
    <source>
        <dbReference type="Pfam" id="PF04869"/>
    </source>
</evidence>
<evidence type="ECO:0000256" key="1">
    <source>
        <dbReference type="ARBA" id="ARBA00004555"/>
    </source>
</evidence>
<dbReference type="SUPFAM" id="SSF48371">
    <property type="entry name" value="ARM repeat"/>
    <property type="match status" value="1"/>
</dbReference>
<feature type="region of interest" description="Disordered" evidence="4">
    <location>
        <begin position="1079"/>
        <end position="1112"/>
    </location>
</feature>
<feature type="region of interest" description="Disordered" evidence="4">
    <location>
        <begin position="947"/>
        <end position="1002"/>
    </location>
</feature>
<gene>
    <name evidence="7" type="ORF">I316_07826</name>
</gene>
<dbReference type="GO" id="GO:0048211">
    <property type="term" value="P:Golgi vesicle docking"/>
    <property type="evidence" value="ECO:0007669"/>
    <property type="project" value="TreeGrafter"/>
</dbReference>
<accession>A0A1B9GHR2</accession>
<dbReference type="GO" id="GO:0005795">
    <property type="term" value="C:Golgi stack"/>
    <property type="evidence" value="ECO:0007669"/>
    <property type="project" value="TreeGrafter"/>
</dbReference>
<feature type="compositionally biased region" description="Low complexity" evidence="4">
    <location>
        <begin position="1017"/>
        <end position="1026"/>
    </location>
</feature>
<evidence type="ECO:0000256" key="4">
    <source>
        <dbReference type="SAM" id="MobiDB-lite"/>
    </source>
</evidence>
<evidence type="ECO:0000256" key="2">
    <source>
        <dbReference type="ARBA" id="ARBA00023034"/>
    </source>
</evidence>
<dbReference type="GO" id="GO:0005783">
    <property type="term" value="C:endoplasmic reticulum"/>
    <property type="evidence" value="ECO:0007669"/>
    <property type="project" value="TreeGrafter"/>
</dbReference>
<dbReference type="GO" id="GO:0012507">
    <property type="term" value="C:ER to Golgi transport vesicle membrane"/>
    <property type="evidence" value="ECO:0007669"/>
    <property type="project" value="TreeGrafter"/>
</dbReference>
<dbReference type="Gene3D" id="1.20.5.340">
    <property type="match status" value="1"/>
</dbReference>
<comment type="subcellular location">
    <subcellularLocation>
        <location evidence="1">Golgi apparatus</location>
    </subcellularLocation>
</comment>
<organism evidence="7 8">
    <name type="scientific">Kwoniella heveanensis BCC8398</name>
    <dbReference type="NCBI Taxonomy" id="1296120"/>
    <lineage>
        <taxon>Eukaryota</taxon>
        <taxon>Fungi</taxon>
        <taxon>Dikarya</taxon>
        <taxon>Basidiomycota</taxon>
        <taxon>Agaricomycotina</taxon>
        <taxon>Tremellomycetes</taxon>
        <taxon>Tremellales</taxon>
        <taxon>Cryptococcaceae</taxon>
        <taxon>Kwoniella</taxon>
    </lineage>
</organism>
<evidence type="ECO:0000313" key="8">
    <source>
        <dbReference type="Proteomes" id="UP000092666"/>
    </source>
</evidence>
<dbReference type="GO" id="GO:0048280">
    <property type="term" value="P:vesicle fusion with Golgi apparatus"/>
    <property type="evidence" value="ECO:0007669"/>
    <property type="project" value="InterPro"/>
</dbReference>
<keyword evidence="3" id="KW-0175">Coiled coil</keyword>
<dbReference type="InterPro" id="IPR011989">
    <property type="entry name" value="ARM-like"/>
</dbReference>
<name>A0A1B9GHR2_9TREE</name>
<dbReference type="InterPro" id="IPR016024">
    <property type="entry name" value="ARM-type_fold"/>
</dbReference>